<dbReference type="PROSITE" id="PS51257">
    <property type="entry name" value="PROKAR_LIPOPROTEIN"/>
    <property type="match status" value="1"/>
</dbReference>
<sequence length="453" mass="48496" precursor="true">MSIRARALVAAVALSTLALSACGSRVHDAGSTSGGGATGAAPTNATNTASDTGVTPTSIKVGVMTGQDGFLGGDVFSSSLYGAQAYFDSLNDAGGINGRKVTVDPCNDKSSPDGNVTCVHKMIDDDKIFAMAGTTSFQYSGAQYVNSKGVPDVGGQPVSGNAYNQYPNLYSIYGGFGYPRDGKSPGYNGQLVADTQDYRWFKEKLGAKTAAIVFFNIGQSQQYAQQISKGLETEGFKVIPEQINLSLPNYDAAVLDMKKNGVDLVYDALTADANVKICQSIQSQGMPLKAKITTTQSWTDDAGAQYASTPTCLNNLYAVSQDQNYNNVNDPGVKAYRDAIAKYFPDRVKKMNMWMFEGYLSAMWLSDAMKSCGSDLTRKCVTNYMDTTSYDANGLMIPRDFKPVVPAPKSETGCLNVVRWTQKAPTGVAGWTSQTNDMQKNCFNVPTYSIPAT</sequence>
<dbReference type="KEGG" id="fri:FraEuI1c_5865"/>
<reference evidence="6 7" key="1">
    <citation type="submission" date="2010-10" db="EMBL/GenBank/DDBJ databases">
        <title>Complete sequence of Frankia sp. EuI1c.</title>
        <authorList>
            <consortium name="US DOE Joint Genome Institute"/>
            <person name="Lucas S."/>
            <person name="Copeland A."/>
            <person name="Lapidus A."/>
            <person name="Cheng J.-F."/>
            <person name="Bruce D."/>
            <person name="Goodwin L."/>
            <person name="Pitluck S."/>
            <person name="Chertkov O."/>
            <person name="Detter J.C."/>
            <person name="Han C."/>
            <person name="Tapia R."/>
            <person name="Land M."/>
            <person name="Hauser L."/>
            <person name="Jeffries C."/>
            <person name="Kyrpides N."/>
            <person name="Ivanova N."/>
            <person name="Mikhailova N."/>
            <person name="Beauchemin N."/>
            <person name="Sen A."/>
            <person name="Sur S.A."/>
            <person name="Gtari M."/>
            <person name="Wall L."/>
            <person name="Tisa L."/>
            <person name="Woyke T."/>
        </authorList>
    </citation>
    <scope>NUCLEOTIDE SEQUENCE [LARGE SCALE GENOMIC DNA]</scope>
    <source>
        <strain evidence="7">DSM 45817 / CECT 9037 / EuI1c</strain>
    </source>
</reference>
<dbReference type="InterPro" id="IPR028082">
    <property type="entry name" value="Peripla_BP_I"/>
</dbReference>
<dbReference type="Proteomes" id="UP000002484">
    <property type="component" value="Chromosome"/>
</dbReference>
<keyword evidence="2 4" id="KW-0732">Signal</keyword>
<keyword evidence="7" id="KW-1185">Reference proteome</keyword>
<dbReference type="AlphaFoldDB" id="E3IX77"/>
<evidence type="ECO:0000313" key="6">
    <source>
        <dbReference type="EMBL" id="ADP83849.1"/>
    </source>
</evidence>
<dbReference type="PANTHER" id="PTHR47235">
    <property type="entry name" value="BLR6548 PROTEIN"/>
    <property type="match status" value="1"/>
</dbReference>
<feature type="signal peptide" evidence="4">
    <location>
        <begin position="1"/>
        <end position="20"/>
    </location>
</feature>
<dbReference type="HOGENOM" id="CLU_603763_0_0_11"/>
<dbReference type="RefSeq" id="WP_013426967.1">
    <property type="nucleotide sequence ID" value="NC_014666.1"/>
</dbReference>
<feature type="chain" id="PRO_5038674965" evidence="4">
    <location>
        <begin position="21"/>
        <end position="453"/>
    </location>
</feature>
<evidence type="ECO:0000256" key="3">
    <source>
        <dbReference type="SAM" id="MobiDB-lite"/>
    </source>
</evidence>
<dbReference type="SUPFAM" id="SSF53822">
    <property type="entry name" value="Periplasmic binding protein-like I"/>
    <property type="match status" value="1"/>
</dbReference>
<organism evidence="6 7">
    <name type="scientific">Pseudofrankia inefficax (strain DSM 45817 / CECT 9037 / DDB 130130 / EuI1c)</name>
    <name type="common">Frankia inefficax</name>
    <dbReference type="NCBI Taxonomy" id="298654"/>
    <lineage>
        <taxon>Bacteria</taxon>
        <taxon>Bacillati</taxon>
        <taxon>Actinomycetota</taxon>
        <taxon>Actinomycetes</taxon>
        <taxon>Frankiales</taxon>
        <taxon>Frankiaceae</taxon>
        <taxon>Pseudofrankia</taxon>
    </lineage>
</organism>
<name>E3IX77_PSEI1</name>
<dbReference type="eggNOG" id="COG0683">
    <property type="taxonomic scope" value="Bacteria"/>
</dbReference>
<accession>E3IX77</accession>
<gene>
    <name evidence="6" type="ordered locus">FraEuI1c_5865</name>
</gene>
<evidence type="ECO:0000256" key="1">
    <source>
        <dbReference type="ARBA" id="ARBA00010062"/>
    </source>
</evidence>
<feature type="domain" description="Leucine-binding protein" evidence="5">
    <location>
        <begin position="58"/>
        <end position="402"/>
    </location>
</feature>
<evidence type="ECO:0000256" key="4">
    <source>
        <dbReference type="SAM" id="SignalP"/>
    </source>
</evidence>
<dbReference type="Pfam" id="PF13458">
    <property type="entry name" value="Peripla_BP_6"/>
    <property type="match status" value="1"/>
</dbReference>
<dbReference type="InParanoid" id="E3IX77"/>
<feature type="region of interest" description="Disordered" evidence="3">
    <location>
        <begin position="31"/>
        <end position="52"/>
    </location>
</feature>
<feature type="compositionally biased region" description="Low complexity" evidence="3">
    <location>
        <begin position="39"/>
        <end position="50"/>
    </location>
</feature>
<evidence type="ECO:0000313" key="7">
    <source>
        <dbReference type="Proteomes" id="UP000002484"/>
    </source>
</evidence>
<dbReference type="STRING" id="298654.FraEuI1c_5865"/>
<evidence type="ECO:0000256" key="2">
    <source>
        <dbReference type="ARBA" id="ARBA00022729"/>
    </source>
</evidence>
<dbReference type="Gene3D" id="3.40.50.2300">
    <property type="match status" value="2"/>
</dbReference>
<protein>
    <submittedName>
        <fullName evidence="6">Putative Leu/Ile/Val/Thr-binding protein putative signal peptide</fullName>
    </submittedName>
</protein>
<dbReference type="InterPro" id="IPR028081">
    <property type="entry name" value="Leu-bd"/>
</dbReference>
<dbReference type="CDD" id="cd06341">
    <property type="entry name" value="PBP1_ABC_ligand_binding-like"/>
    <property type="match status" value="1"/>
</dbReference>
<dbReference type="PANTHER" id="PTHR47235:SF1">
    <property type="entry name" value="BLR6548 PROTEIN"/>
    <property type="match status" value="1"/>
</dbReference>
<comment type="similarity">
    <text evidence="1">Belongs to the leucine-binding protein family.</text>
</comment>
<proteinExistence type="inferred from homology"/>
<dbReference type="EMBL" id="CP002299">
    <property type="protein sequence ID" value="ADP83849.1"/>
    <property type="molecule type" value="Genomic_DNA"/>
</dbReference>
<evidence type="ECO:0000259" key="5">
    <source>
        <dbReference type="Pfam" id="PF13458"/>
    </source>
</evidence>